<dbReference type="InterPro" id="IPR013022">
    <property type="entry name" value="Xyl_isomerase-like_TIM-brl"/>
</dbReference>
<comment type="caution">
    <text evidence="2">The sequence shown here is derived from an EMBL/GenBank/DDBJ whole genome shotgun (WGS) entry which is preliminary data.</text>
</comment>
<gene>
    <name evidence="2" type="ORF">IAC57_04065</name>
</gene>
<evidence type="ECO:0000313" key="2">
    <source>
        <dbReference type="EMBL" id="HIU59261.1"/>
    </source>
</evidence>
<dbReference type="AlphaFoldDB" id="A0A9D1MFG9"/>
<dbReference type="EMBL" id="DVMZ01000106">
    <property type="protein sequence ID" value="HIU59261.1"/>
    <property type="molecule type" value="Genomic_DNA"/>
</dbReference>
<dbReference type="SUPFAM" id="SSF51658">
    <property type="entry name" value="Xylose isomerase-like"/>
    <property type="match status" value="1"/>
</dbReference>
<dbReference type="Gene3D" id="3.20.20.150">
    <property type="entry name" value="Divalent-metal-dependent TIM barrel enzymes"/>
    <property type="match status" value="1"/>
</dbReference>
<protein>
    <submittedName>
        <fullName evidence="2">Sugar phosphate isomerase/epimerase</fullName>
    </submittedName>
</protein>
<name>A0A9D1MFG9_9FIRM</name>
<reference evidence="2" key="1">
    <citation type="submission" date="2020-10" db="EMBL/GenBank/DDBJ databases">
        <authorList>
            <person name="Gilroy R."/>
        </authorList>
    </citation>
    <scope>NUCLEOTIDE SEQUENCE</scope>
    <source>
        <strain evidence="2">11687</strain>
    </source>
</reference>
<feature type="domain" description="Xylose isomerase-like TIM barrel" evidence="1">
    <location>
        <begin position="29"/>
        <end position="260"/>
    </location>
</feature>
<sequence length="266" mass="29590">MRAGVSTASLFERQNNEEALSLLNGLGIGVAEVFFTSFSEYGREFGELAAKGKGGLCVHSMHVLNTQFEPQLFASHPRVRADAFGWLEKALAGGRALGAAFYTFHGTARIKRAARSGERDDLTALGKNLRLISEFCAVRGIRLCLENVEWALYNRPGVFRAMTGECPELLGVLDIKQARLSCRPYSMYLKEMAGRIAHVHVSDVDERGRICLPGRGIFDFPDLIRRLADTGFDGPLLIEVYKNDFSRPEELKESCDYLSELVDKYG</sequence>
<proteinExistence type="predicted"/>
<evidence type="ECO:0000313" key="3">
    <source>
        <dbReference type="Proteomes" id="UP000824081"/>
    </source>
</evidence>
<dbReference type="InterPro" id="IPR050312">
    <property type="entry name" value="IolE/XylAMocC-like"/>
</dbReference>
<reference evidence="2" key="2">
    <citation type="journal article" date="2021" name="PeerJ">
        <title>Extensive microbial diversity within the chicken gut microbiome revealed by metagenomics and culture.</title>
        <authorList>
            <person name="Gilroy R."/>
            <person name="Ravi A."/>
            <person name="Getino M."/>
            <person name="Pursley I."/>
            <person name="Horton D.L."/>
            <person name="Alikhan N.F."/>
            <person name="Baker D."/>
            <person name="Gharbi K."/>
            <person name="Hall N."/>
            <person name="Watson M."/>
            <person name="Adriaenssens E.M."/>
            <person name="Foster-Nyarko E."/>
            <person name="Jarju S."/>
            <person name="Secka A."/>
            <person name="Antonio M."/>
            <person name="Oren A."/>
            <person name="Chaudhuri R.R."/>
            <person name="La Ragione R."/>
            <person name="Hildebrand F."/>
            <person name="Pallen M.J."/>
        </authorList>
    </citation>
    <scope>NUCLEOTIDE SEQUENCE</scope>
    <source>
        <strain evidence="2">11687</strain>
    </source>
</reference>
<keyword evidence="2" id="KW-0413">Isomerase</keyword>
<dbReference type="InterPro" id="IPR036237">
    <property type="entry name" value="Xyl_isomerase-like_sf"/>
</dbReference>
<dbReference type="GO" id="GO:0016853">
    <property type="term" value="F:isomerase activity"/>
    <property type="evidence" value="ECO:0007669"/>
    <property type="project" value="UniProtKB-KW"/>
</dbReference>
<organism evidence="2 3">
    <name type="scientific">Candidatus Scatosoma pullistercoris</name>
    <dbReference type="NCBI Taxonomy" id="2840934"/>
    <lineage>
        <taxon>Bacteria</taxon>
        <taxon>Bacillati</taxon>
        <taxon>Bacillota</taxon>
        <taxon>Clostridia</taxon>
        <taxon>Candidatus Scatosoma</taxon>
    </lineage>
</organism>
<dbReference type="Pfam" id="PF01261">
    <property type="entry name" value="AP_endonuc_2"/>
    <property type="match status" value="1"/>
</dbReference>
<dbReference type="PANTHER" id="PTHR12110">
    <property type="entry name" value="HYDROXYPYRUVATE ISOMERASE"/>
    <property type="match status" value="1"/>
</dbReference>
<evidence type="ECO:0000259" key="1">
    <source>
        <dbReference type="Pfam" id="PF01261"/>
    </source>
</evidence>
<accession>A0A9D1MFG9</accession>
<dbReference type="Proteomes" id="UP000824081">
    <property type="component" value="Unassembled WGS sequence"/>
</dbReference>